<keyword evidence="3" id="KW-1185">Reference proteome</keyword>
<reference evidence="2 3" key="1">
    <citation type="submission" date="2023-08" db="EMBL/GenBank/DDBJ databases">
        <authorList>
            <person name="Palmer J.M."/>
        </authorList>
    </citation>
    <scope>NUCLEOTIDE SEQUENCE [LARGE SCALE GENOMIC DNA]</scope>
    <source>
        <strain evidence="2 3">TWF481</strain>
    </source>
</reference>
<evidence type="ECO:0008006" key="4">
    <source>
        <dbReference type="Google" id="ProtNLM"/>
    </source>
</evidence>
<dbReference type="EMBL" id="JAVHJL010000004">
    <property type="protein sequence ID" value="KAK6505704.1"/>
    <property type="molecule type" value="Genomic_DNA"/>
</dbReference>
<accession>A0AAV9WCT0</accession>
<sequence length="159" mass="15524">MVAVITSLATFPPSVAALGAGGAGVAMTATVTGVAAIEGVSVGATVLGVGEGAIFGVGALFGGSSAGMALATLAGPIGSLIVGCSYGTTWDCWKPVVRDMSTEPSSGISLRSLASHPNVQSVSVSQDGFLVENVFGESFCLTCVSVDGTLALHASMIPS</sequence>
<dbReference type="Proteomes" id="UP001370758">
    <property type="component" value="Unassembled WGS sequence"/>
</dbReference>
<evidence type="ECO:0000313" key="2">
    <source>
        <dbReference type="EMBL" id="KAK6505704.1"/>
    </source>
</evidence>
<comment type="caution">
    <text evidence="2">The sequence shown here is derived from an EMBL/GenBank/DDBJ whole genome shotgun (WGS) entry which is preliminary data.</text>
</comment>
<gene>
    <name evidence="2" type="ORF">TWF481_007596</name>
</gene>
<organism evidence="2 3">
    <name type="scientific">Arthrobotrys musiformis</name>
    <dbReference type="NCBI Taxonomy" id="47236"/>
    <lineage>
        <taxon>Eukaryota</taxon>
        <taxon>Fungi</taxon>
        <taxon>Dikarya</taxon>
        <taxon>Ascomycota</taxon>
        <taxon>Pezizomycotina</taxon>
        <taxon>Orbiliomycetes</taxon>
        <taxon>Orbiliales</taxon>
        <taxon>Orbiliaceae</taxon>
        <taxon>Arthrobotrys</taxon>
    </lineage>
</organism>
<name>A0AAV9WCT0_9PEZI</name>
<dbReference type="AlphaFoldDB" id="A0AAV9WCT0"/>
<keyword evidence="1" id="KW-0732">Signal</keyword>
<evidence type="ECO:0000256" key="1">
    <source>
        <dbReference type="SAM" id="SignalP"/>
    </source>
</evidence>
<evidence type="ECO:0000313" key="3">
    <source>
        <dbReference type="Proteomes" id="UP001370758"/>
    </source>
</evidence>
<feature type="signal peptide" evidence="1">
    <location>
        <begin position="1"/>
        <end position="17"/>
    </location>
</feature>
<protein>
    <recommendedName>
        <fullName evidence="4">Secreted protein</fullName>
    </recommendedName>
</protein>
<proteinExistence type="predicted"/>
<feature type="chain" id="PRO_5043788046" description="Secreted protein" evidence="1">
    <location>
        <begin position="18"/>
        <end position="159"/>
    </location>
</feature>